<sequence>MFLQKNVEHSARIVDCSPKSVFDSTNDNMHFIQMPSGTPSGFPMT</sequence>
<dbReference type="AlphaFoldDB" id="A0AAV4K925"/>
<evidence type="ECO:0000313" key="2">
    <source>
        <dbReference type="Proteomes" id="UP000652720"/>
    </source>
</evidence>
<dbReference type="Proteomes" id="UP000652720">
    <property type="component" value="Unassembled WGS sequence"/>
</dbReference>
<gene>
    <name evidence="1" type="ORF">GCM10010914_32280</name>
</gene>
<dbReference type="EMBL" id="BMMA01000086">
    <property type="protein sequence ID" value="GGI95392.1"/>
    <property type="molecule type" value="Genomic_DNA"/>
</dbReference>
<proteinExistence type="predicted"/>
<protein>
    <submittedName>
        <fullName evidence="1">Uncharacterized protein</fullName>
    </submittedName>
</protein>
<evidence type="ECO:0000313" key="1">
    <source>
        <dbReference type="EMBL" id="GGI95392.1"/>
    </source>
</evidence>
<reference evidence="1" key="2">
    <citation type="submission" date="2023-08" db="EMBL/GenBank/DDBJ databases">
        <authorList>
            <person name="Sun Q."/>
            <person name="Zhou Y."/>
        </authorList>
    </citation>
    <scope>NUCLEOTIDE SEQUENCE</scope>
    <source>
        <strain evidence="1">CGMCC 1.8885</strain>
    </source>
</reference>
<organism evidence="1 2">
    <name type="scientific">Deinococcus wulumuqiensis</name>
    <dbReference type="NCBI Taxonomy" id="980427"/>
    <lineage>
        <taxon>Bacteria</taxon>
        <taxon>Thermotogati</taxon>
        <taxon>Deinococcota</taxon>
        <taxon>Deinococci</taxon>
        <taxon>Deinococcales</taxon>
        <taxon>Deinococcaceae</taxon>
        <taxon>Deinococcus</taxon>
    </lineage>
</organism>
<reference evidence="1" key="1">
    <citation type="journal article" date="2014" name="Int. J. Syst. Evol. Microbiol.">
        <title>Complete genome sequence of Corynebacterium casei LMG S-19264T (=DSM 44701T), isolated from a smear-ripened cheese.</title>
        <authorList>
            <consortium name="US DOE Joint Genome Institute (JGI-PGF)"/>
            <person name="Walter F."/>
            <person name="Albersmeier A."/>
            <person name="Kalinowski J."/>
            <person name="Ruckert C."/>
        </authorList>
    </citation>
    <scope>NUCLEOTIDE SEQUENCE</scope>
    <source>
        <strain evidence="1">CGMCC 1.8885</strain>
    </source>
</reference>
<accession>A0AAV4K925</accession>
<comment type="caution">
    <text evidence="1">The sequence shown here is derived from an EMBL/GenBank/DDBJ whole genome shotgun (WGS) entry which is preliminary data.</text>
</comment>
<name>A0AAV4K925_9DEIO</name>